<evidence type="ECO:0000256" key="1">
    <source>
        <dbReference type="SAM" id="MobiDB-lite"/>
    </source>
</evidence>
<dbReference type="Proteomes" id="UP000813461">
    <property type="component" value="Unassembled WGS sequence"/>
</dbReference>
<name>A0A8K0RGL2_9PLEO</name>
<evidence type="ECO:0000313" key="3">
    <source>
        <dbReference type="Proteomes" id="UP000813461"/>
    </source>
</evidence>
<dbReference type="OrthoDB" id="10279814at2759"/>
<dbReference type="AlphaFoldDB" id="A0A8K0RGL2"/>
<keyword evidence="3" id="KW-1185">Reference proteome</keyword>
<organism evidence="2 3">
    <name type="scientific">Paraphoma chrysanthemicola</name>
    <dbReference type="NCBI Taxonomy" id="798071"/>
    <lineage>
        <taxon>Eukaryota</taxon>
        <taxon>Fungi</taxon>
        <taxon>Dikarya</taxon>
        <taxon>Ascomycota</taxon>
        <taxon>Pezizomycotina</taxon>
        <taxon>Dothideomycetes</taxon>
        <taxon>Pleosporomycetidae</taxon>
        <taxon>Pleosporales</taxon>
        <taxon>Pleosporineae</taxon>
        <taxon>Phaeosphaeriaceae</taxon>
        <taxon>Paraphoma</taxon>
    </lineage>
</organism>
<comment type="caution">
    <text evidence="2">The sequence shown here is derived from an EMBL/GenBank/DDBJ whole genome shotgun (WGS) entry which is preliminary data.</text>
</comment>
<gene>
    <name evidence="2" type="ORF">FB567DRAFT_6753</name>
</gene>
<protein>
    <submittedName>
        <fullName evidence="2">Uncharacterized protein</fullName>
    </submittedName>
</protein>
<accession>A0A8K0RGL2</accession>
<reference evidence="2" key="1">
    <citation type="journal article" date="2021" name="Nat. Commun.">
        <title>Genetic determinants of endophytism in the Arabidopsis root mycobiome.</title>
        <authorList>
            <person name="Mesny F."/>
            <person name="Miyauchi S."/>
            <person name="Thiergart T."/>
            <person name="Pickel B."/>
            <person name="Atanasova L."/>
            <person name="Karlsson M."/>
            <person name="Huettel B."/>
            <person name="Barry K.W."/>
            <person name="Haridas S."/>
            <person name="Chen C."/>
            <person name="Bauer D."/>
            <person name="Andreopoulos W."/>
            <person name="Pangilinan J."/>
            <person name="LaButti K."/>
            <person name="Riley R."/>
            <person name="Lipzen A."/>
            <person name="Clum A."/>
            <person name="Drula E."/>
            <person name="Henrissat B."/>
            <person name="Kohler A."/>
            <person name="Grigoriev I.V."/>
            <person name="Martin F.M."/>
            <person name="Hacquard S."/>
        </authorList>
    </citation>
    <scope>NUCLEOTIDE SEQUENCE</scope>
    <source>
        <strain evidence="2">MPI-SDFR-AT-0120</strain>
    </source>
</reference>
<feature type="region of interest" description="Disordered" evidence="1">
    <location>
        <begin position="120"/>
        <end position="164"/>
    </location>
</feature>
<feature type="compositionally biased region" description="Basic residues" evidence="1">
    <location>
        <begin position="132"/>
        <end position="149"/>
    </location>
</feature>
<evidence type="ECO:0000313" key="2">
    <source>
        <dbReference type="EMBL" id="KAH7094580.1"/>
    </source>
</evidence>
<sequence length="306" mass="34383">MMHNFHLPNPTMSLSHGMKRESMETIVNGRRAYNVQHEDNHPLQCFPNPLNIQALYNSDMERKTSISSISSNSSEYTCTPAPSRCTSPVGANYEWRTSRNGSPSTGTLLFSNIPAQLYSSTREHHISSPRGTKSRIGKSIKQRTVHQAKKPVVTQKEQKKMKERKSRYVQTVALSRLQNILLKMNPNLIQTAAPGVDHEHVGWSELKKNNITDLIAEKESTVPLMHNKVDVIDTGNLSLQQMWNLTGHGSTEIQALAAILAEPGCSPDRIAMVCDRMTQLCSHFEFVRAHVGERVESIPRHSQPKL</sequence>
<proteinExistence type="predicted"/>
<dbReference type="EMBL" id="JAGMVJ010000001">
    <property type="protein sequence ID" value="KAH7094580.1"/>
    <property type="molecule type" value="Genomic_DNA"/>
</dbReference>